<dbReference type="EMBL" id="CAACVG010005655">
    <property type="protein sequence ID" value="VEN39515.1"/>
    <property type="molecule type" value="Genomic_DNA"/>
</dbReference>
<keyword evidence="1" id="KW-1133">Transmembrane helix</keyword>
<sequence length="100" mass="11598">MSHDCLTVDWGGELDLRRLVILLLFLYLISYCYSLYNGCFSDPIYCFYCDMGWRGWFPTHGRSKGTQQRDNPGNSNTDGRVLLVVLVMLLCRSNEPSYRT</sequence>
<dbReference type="AlphaFoldDB" id="A0A653BV70"/>
<keyword evidence="3" id="KW-1185">Reference proteome</keyword>
<keyword evidence="1" id="KW-0472">Membrane</keyword>
<evidence type="ECO:0000313" key="2">
    <source>
        <dbReference type="EMBL" id="VEN39515.1"/>
    </source>
</evidence>
<evidence type="ECO:0000313" key="3">
    <source>
        <dbReference type="Proteomes" id="UP000410492"/>
    </source>
</evidence>
<feature type="transmembrane region" description="Helical" evidence="1">
    <location>
        <begin position="19"/>
        <end position="36"/>
    </location>
</feature>
<protein>
    <submittedName>
        <fullName evidence="2">Uncharacterized protein</fullName>
    </submittedName>
</protein>
<proteinExistence type="predicted"/>
<organism evidence="2 3">
    <name type="scientific">Callosobruchus maculatus</name>
    <name type="common">Southern cowpea weevil</name>
    <name type="synonym">Pulse bruchid</name>
    <dbReference type="NCBI Taxonomy" id="64391"/>
    <lineage>
        <taxon>Eukaryota</taxon>
        <taxon>Metazoa</taxon>
        <taxon>Ecdysozoa</taxon>
        <taxon>Arthropoda</taxon>
        <taxon>Hexapoda</taxon>
        <taxon>Insecta</taxon>
        <taxon>Pterygota</taxon>
        <taxon>Neoptera</taxon>
        <taxon>Endopterygota</taxon>
        <taxon>Coleoptera</taxon>
        <taxon>Polyphaga</taxon>
        <taxon>Cucujiformia</taxon>
        <taxon>Chrysomeloidea</taxon>
        <taxon>Chrysomelidae</taxon>
        <taxon>Bruchinae</taxon>
        <taxon>Bruchini</taxon>
        <taxon>Callosobruchus</taxon>
    </lineage>
</organism>
<name>A0A653BV70_CALMS</name>
<gene>
    <name evidence="2" type="ORF">CALMAC_LOCUS4022</name>
</gene>
<dbReference type="Proteomes" id="UP000410492">
    <property type="component" value="Unassembled WGS sequence"/>
</dbReference>
<keyword evidence="1" id="KW-0812">Transmembrane</keyword>
<accession>A0A653BV70</accession>
<evidence type="ECO:0000256" key="1">
    <source>
        <dbReference type="SAM" id="Phobius"/>
    </source>
</evidence>
<reference evidence="2 3" key="1">
    <citation type="submission" date="2019-01" db="EMBL/GenBank/DDBJ databases">
        <authorList>
            <person name="Sayadi A."/>
        </authorList>
    </citation>
    <scope>NUCLEOTIDE SEQUENCE [LARGE SCALE GENOMIC DNA]</scope>
</reference>